<proteinExistence type="predicted"/>
<gene>
    <name evidence="1" type="ORF">C943_00857</name>
</gene>
<evidence type="ECO:0000313" key="1">
    <source>
        <dbReference type="EMBL" id="EMS32851.1"/>
    </source>
</evidence>
<name>M7Y6K2_9BACT</name>
<reference evidence="1" key="1">
    <citation type="submission" date="2013-01" db="EMBL/GenBank/DDBJ databases">
        <title>Genome assembly of Mariniradius saccharolyticus AK6.</title>
        <authorList>
            <person name="Vaidya B."/>
            <person name="Khatri I."/>
            <person name="Tanuku N.R.S."/>
            <person name="Subramanian S."/>
            <person name="Pinnaka A."/>
        </authorList>
    </citation>
    <scope>NUCLEOTIDE SEQUENCE [LARGE SCALE GENOMIC DNA]</scope>
    <source>
        <strain evidence="1">AK6</strain>
    </source>
</reference>
<dbReference type="STRING" id="1239962.C943_00857"/>
<dbReference type="EMBL" id="AMZY02000011">
    <property type="protein sequence ID" value="EMS32851.1"/>
    <property type="molecule type" value="Genomic_DNA"/>
</dbReference>
<evidence type="ECO:0000313" key="2">
    <source>
        <dbReference type="Proteomes" id="UP000010953"/>
    </source>
</evidence>
<comment type="caution">
    <text evidence="1">The sequence shown here is derived from an EMBL/GenBank/DDBJ whole genome shotgun (WGS) entry which is preliminary data.</text>
</comment>
<protein>
    <submittedName>
        <fullName evidence="1">Uncharacterized protein</fullName>
    </submittedName>
</protein>
<dbReference type="Proteomes" id="UP000010953">
    <property type="component" value="Unassembled WGS sequence"/>
</dbReference>
<dbReference type="InParanoid" id="M7Y6K2"/>
<dbReference type="AlphaFoldDB" id="M7Y6K2"/>
<organism evidence="1 2">
    <name type="scientific">Mariniradius saccharolyticus AK6</name>
    <dbReference type="NCBI Taxonomy" id="1239962"/>
    <lineage>
        <taxon>Bacteria</taxon>
        <taxon>Pseudomonadati</taxon>
        <taxon>Bacteroidota</taxon>
        <taxon>Cytophagia</taxon>
        <taxon>Cytophagales</taxon>
        <taxon>Cyclobacteriaceae</taxon>
        <taxon>Mariniradius</taxon>
    </lineage>
</organism>
<accession>M7Y6K2</accession>
<sequence length="59" mass="6763">MLFPILVYASFGAVFTHFQTIFKLKLSPFSAIQLGWFKIKFGKSRSKSSRCPLGERYSV</sequence>
<keyword evidence="2" id="KW-1185">Reference proteome</keyword>